<evidence type="ECO:0000313" key="3">
    <source>
        <dbReference type="Proteomes" id="UP001258017"/>
    </source>
</evidence>
<reference evidence="2" key="1">
    <citation type="submission" date="2021-08" db="EMBL/GenBank/DDBJ databases">
        <authorList>
            <person name="Misof B."/>
            <person name="Oliver O."/>
            <person name="Podsiadlowski L."/>
            <person name="Donath A."/>
            <person name="Peters R."/>
            <person name="Mayer C."/>
            <person name="Rust J."/>
            <person name="Gunkel S."/>
            <person name="Lesny P."/>
            <person name="Martin S."/>
            <person name="Oeyen J.P."/>
            <person name="Petersen M."/>
            <person name="Panagiotis P."/>
            <person name="Wilbrandt J."/>
            <person name="Tanja T."/>
        </authorList>
    </citation>
    <scope>NUCLEOTIDE SEQUENCE</scope>
    <source>
        <strain evidence="2">GBR_01_08_01A</strain>
        <tissue evidence="2">Thorax + abdomen</tissue>
    </source>
</reference>
<dbReference type="EMBL" id="JAIFRP010000030">
    <property type="protein sequence ID" value="KAK2583542.1"/>
    <property type="molecule type" value="Genomic_DNA"/>
</dbReference>
<dbReference type="AlphaFoldDB" id="A0AAD9RPJ6"/>
<proteinExistence type="predicted"/>
<feature type="compositionally biased region" description="Polar residues" evidence="1">
    <location>
        <begin position="125"/>
        <end position="136"/>
    </location>
</feature>
<gene>
    <name evidence="2" type="ORF">KPH14_009497</name>
</gene>
<sequence>MFILEPIAGSYDSVNFHFPPVNEESPSIAQKWNDFSVHARTKSGDSYEAVNFHFPPVNEESLSVVSHDEEEEEEEEEEEKKKKKKVGGGGGAREEDGEFQGRVPVPRAIRTKAMAGATPAHTHTRTNIRTEGTAATGTVHKTKR</sequence>
<evidence type="ECO:0000313" key="2">
    <source>
        <dbReference type="EMBL" id="KAK2583542.1"/>
    </source>
</evidence>
<protein>
    <submittedName>
        <fullName evidence="2">Uncharacterized protein</fullName>
    </submittedName>
</protein>
<feature type="region of interest" description="Disordered" evidence="1">
    <location>
        <begin position="58"/>
        <end position="144"/>
    </location>
</feature>
<dbReference type="Proteomes" id="UP001258017">
    <property type="component" value="Unassembled WGS sequence"/>
</dbReference>
<evidence type="ECO:0000256" key="1">
    <source>
        <dbReference type="SAM" id="MobiDB-lite"/>
    </source>
</evidence>
<feature type="compositionally biased region" description="Acidic residues" evidence="1">
    <location>
        <begin position="68"/>
        <end position="78"/>
    </location>
</feature>
<name>A0AAD9RPJ6_9HYME</name>
<reference evidence="2" key="2">
    <citation type="journal article" date="2023" name="Commun. Biol.">
        <title>Intrasexual cuticular hydrocarbon dimorphism in a wasp sheds light on hydrocarbon biosynthesis genes in Hymenoptera.</title>
        <authorList>
            <person name="Moris V.C."/>
            <person name="Podsiadlowski L."/>
            <person name="Martin S."/>
            <person name="Oeyen J.P."/>
            <person name="Donath A."/>
            <person name="Petersen M."/>
            <person name="Wilbrandt J."/>
            <person name="Misof B."/>
            <person name="Liedtke D."/>
            <person name="Thamm M."/>
            <person name="Scheiner R."/>
            <person name="Schmitt T."/>
            <person name="Niehuis O."/>
        </authorList>
    </citation>
    <scope>NUCLEOTIDE SEQUENCE</scope>
    <source>
        <strain evidence="2">GBR_01_08_01A</strain>
    </source>
</reference>
<comment type="caution">
    <text evidence="2">The sequence shown here is derived from an EMBL/GenBank/DDBJ whole genome shotgun (WGS) entry which is preliminary data.</text>
</comment>
<organism evidence="2 3">
    <name type="scientific">Odynerus spinipes</name>
    <dbReference type="NCBI Taxonomy" id="1348599"/>
    <lineage>
        <taxon>Eukaryota</taxon>
        <taxon>Metazoa</taxon>
        <taxon>Ecdysozoa</taxon>
        <taxon>Arthropoda</taxon>
        <taxon>Hexapoda</taxon>
        <taxon>Insecta</taxon>
        <taxon>Pterygota</taxon>
        <taxon>Neoptera</taxon>
        <taxon>Endopterygota</taxon>
        <taxon>Hymenoptera</taxon>
        <taxon>Apocrita</taxon>
        <taxon>Aculeata</taxon>
        <taxon>Vespoidea</taxon>
        <taxon>Vespidae</taxon>
        <taxon>Eumeninae</taxon>
        <taxon>Odynerus</taxon>
    </lineage>
</organism>
<keyword evidence="3" id="KW-1185">Reference proteome</keyword>
<accession>A0AAD9RPJ6</accession>